<dbReference type="InterPro" id="IPR032466">
    <property type="entry name" value="Metal_Hydrolase"/>
</dbReference>
<dbReference type="InterPro" id="IPR033932">
    <property type="entry name" value="YtcJ-like"/>
</dbReference>
<evidence type="ECO:0000259" key="1">
    <source>
        <dbReference type="Pfam" id="PF07969"/>
    </source>
</evidence>
<dbReference type="Gene3D" id="3.10.310.70">
    <property type="match status" value="1"/>
</dbReference>
<dbReference type="InterPro" id="IPR013108">
    <property type="entry name" value="Amidohydro_3"/>
</dbReference>
<gene>
    <name evidence="2" type="ORF">H9L42_14625</name>
</gene>
<comment type="caution">
    <text evidence="2">The sequence shown here is derived from an EMBL/GenBank/DDBJ whole genome shotgun (WGS) entry which is preliminary data.</text>
</comment>
<dbReference type="SUPFAM" id="SSF51338">
    <property type="entry name" value="Composite domain of metallo-dependent hydrolases"/>
    <property type="match status" value="1"/>
</dbReference>
<dbReference type="Pfam" id="PF07969">
    <property type="entry name" value="Amidohydro_3"/>
    <property type="match status" value="1"/>
</dbReference>
<dbReference type="InterPro" id="IPR011059">
    <property type="entry name" value="Metal-dep_hydrolase_composite"/>
</dbReference>
<dbReference type="Gene3D" id="2.30.40.10">
    <property type="entry name" value="Urease, subunit C, domain 1"/>
    <property type="match status" value="1"/>
</dbReference>
<evidence type="ECO:0000313" key="3">
    <source>
        <dbReference type="Proteomes" id="UP000602647"/>
    </source>
</evidence>
<dbReference type="Gene3D" id="3.20.20.140">
    <property type="entry name" value="Metal-dependent hydrolases"/>
    <property type="match status" value="1"/>
</dbReference>
<proteinExistence type="predicted"/>
<accession>A0A923SRX8</accession>
<dbReference type="AlphaFoldDB" id="A0A923SRX8"/>
<dbReference type="RefSeq" id="WP_187304151.1">
    <property type="nucleotide sequence ID" value="NZ_CBCTON010000044.1"/>
</dbReference>
<dbReference type="PANTHER" id="PTHR22642">
    <property type="entry name" value="IMIDAZOLONEPROPIONASE"/>
    <property type="match status" value="1"/>
</dbReference>
<sequence length="538" mass="60508">MKADLIIVSDAVFDSIAEEPFPGFVATKGNRILEVGKGMDFEEWKSEETIVRKFEDKLVMAGFHDSHTHLLMAGMFKTYVNLADAKSEEEAAYMVKEAADAAPDKDGWVRGFSWYHVFWENKKLPTKESLDLYFPDRPVCLVNAEAHGVWANSRALEIAGVTRDTPDPFGGEIARDENGEPTGFFYESASGLITKHAFVFSPEEEKTIIREYMKGAAQYGITSTNDVQPYFHGNMGNLEVYSDMDQNNELTVRIHAAPDLLGDLDQVEEWREKYRSEKLRVEHLKQFLDGVSTTHTALVLEEYADAPGNYGISLNDTEAIRKAIPEAHRRGFSVKLHSCGDKSARMGLDYYEEAITRYGKNNCRHAIEHVEMLSPEDLPRFRTLGIIPSVQPEHIALTQKFSENPYPITLGKERADKTWPLKSLYDTAGVLAIGSDCPVVDNNPFLEIYRGVTRLHNDGEPEGGWNPTEKLSVYEVLRSYTYGSAYGVGREKELGTLEEGKFADIVVIDRNLFTVDPSEIISANVLLTVMDGSIIYER</sequence>
<feature type="domain" description="Amidohydrolase 3" evidence="1">
    <location>
        <begin position="55"/>
        <end position="536"/>
    </location>
</feature>
<name>A0A923SRX8_9FIRM</name>
<dbReference type="Proteomes" id="UP000602647">
    <property type="component" value="Unassembled WGS sequence"/>
</dbReference>
<keyword evidence="3" id="KW-1185">Reference proteome</keyword>
<dbReference type="GO" id="GO:0016810">
    <property type="term" value="F:hydrolase activity, acting on carbon-nitrogen (but not peptide) bonds"/>
    <property type="evidence" value="ECO:0007669"/>
    <property type="project" value="InterPro"/>
</dbReference>
<organism evidence="2 3">
    <name type="scientific">Zhenpiania hominis</name>
    <dbReference type="NCBI Taxonomy" id="2763644"/>
    <lineage>
        <taxon>Bacteria</taxon>
        <taxon>Bacillati</taxon>
        <taxon>Bacillota</taxon>
        <taxon>Clostridia</taxon>
        <taxon>Peptostreptococcales</taxon>
        <taxon>Anaerovoracaceae</taxon>
        <taxon>Zhenpiania</taxon>
    </lineage>
</organism>
<dbReference type="SUPFAM" id="SSF51556">
    <property type="entry name" value="Metallo-dependent hydrolases"/>
    <property type="match status" value="1"/>
</dbReference>
<evidence type="ECO:0000313" key="2">
    <source>
        <dbReference type="EMBL" id="MBC6681055.1"/>
    </source>
</evidence>
<dbReference type="PANTHER" id="PTHR22642:SF2">
    <property type="entry name" value="PROTEIN LONG AFTER FAR-RED 3"/>
    <property type="match status" value="1"/>
</dbReference>
<dbReference type="EMBL" id="JACRYT010000024">
    <property type="protein sequence ID" value="MBC6681055.1"/>
    <property type="molecule type" value="Genomic_DNA"/>
</dbReference>
<protein>
    <submittedName>
        <fullName evidence="2">Amidohydrolase</fullName>
    </submittedName>
</protein>
<dbReference type="CDD" id="cd01300">
    <property type="entry name" value="YtcJ_like"/>
    <property type="match status" value="1"/>
</dbReference>
<reference evidence="2" key="1">
    <citation type="submission" date="2020-08" db="EMBL/GenBank/DDBJ databases">
        <title>Genome public.</title>
        <authorList>
            <person name="Liu C."/>
            <person name="Sun Q."/>
        </authorList>
    </citation>
    <scope>NUCLEOTIDE SEQUENCE</scope>
    <source>
        <strain evidence="2">BX12</strain>
    </source>
</reference>